<reference evidence="3 4" key="2">
    <citation type="journal article" date="2023" name="Mol. Biol. Evol.">
        <title>Genomics of Secondarily Temperate Adaptation in the Only Non-Antarctic Icefish.</title>
        <authorList>
            <person name="Rivera-Colon A.G."/>
            <person name="Rayamajhi N."/>
            <person name="Minhas B.F."/>
            <person name="Madrigal G."/>
            <person name="Bilyk K.T."/>
            <person name="Yoon V."/>
            <person name="Hune M."/>
            <person name="Gregory S."/>
            <person name="Cheng C.H.C."/>
            <person name="Catchen J.M."/>
        </authorList>
    </citation>
    <scope>NUCLEOTIDE SEQUENCE [LARGE SCALE GENOMIC DNA]</scope>
    <source>
        <strain evidence="3">JMC-PN-2008</strain>
    </source>
</reference>
<dbReference type="EMBL" id="JAUZQC010000020">
    <property type="protein sequence ID" value="KAK5852843.1"/>
    <property type="molecule type" value="Genomic_DNA"/>
</dbReference>
<protein>
    <submittedName>
        <fullName evidence="3">Uncharacterized protein</fullName>
    </submittedName>
</protein>
<comment type="caution">
    <text evidence="3">The sequence shown here is derived from an EMBL/GenBank/DDBJ whole genome shotgun (WGS) entry which is preliminary data.</text>
</comment>
<evidence type="ECO:0000313" key="3">
    <source>
        <dbReference type="EMBL" id="KAK5852843.1"/>
    </source>
</evidence>
<keyword evidence="4" id="KW-1185">Reference proteome</keyword>
<proteinExistence type="predicted"/>
<dbReference type="AlphaFoldDB" id="A0AAN7WWN9"/>
<gene>
    <name evidence="3" type="ORF">PBY51_006682</name>
</gene>
<reference evidence="3 4" key="1">
    <citation type="journal article" date="2023" name="Genes (Basel)">
        <title>Chromosome-Level Genome Assembly and Circadian Gene Repertoire of the Patagonia Blennie Eleginops maclovinus-The Closest Ancestral Proxy of Antarctic Cryonotothenioids.</title>
        <authorList>
            <person name="Cheng C.C."/>
            <person name="Rivera-Colon A.G."/>
            <person name="Minhas B.F."/>
            <person name="Wilson L."/>
            <person name="Rayamajhi N."/>
            <person name="Vargas-Chacoff L."/>
            <person name="Catchen J.M."/>
        </authorList>
    </citation>
    <scope>NUCLEOTIDE SEQUENCE [LARGE SCALE GENOMIC DNA]</scope>
    <source>
        <strain evidence="3">JMC-PN-2008</strain>
    </source>
</reference>
<sequence length="87" mass="8894">MSKMTIVQLGVIVFAICLSTQATEHSTNTTSMGNSTSNPNATTVATDTHSSSANTTGTNAAGVSLHAGTVSFLIPVTMAASLLQRYC</sequence>
<organism evidence="3 4">
    <name type="scientific">Eleginops maclovinus</name>
    <name type="common">Patagonian blennie</name>
    <name type="synonym">Eleginus maclovinus</name>
    <dbReference type="NCBI Taxonomy" id="56733"/>
    <lineage>
        <taxon>Eukaryota</taxon>
        <taxon>Metazoa</taxon>
        <taxon>Chordata</taxon>
        <taxon>Craniata</taxon>
        <taxon>Vertebrata</taxon>
        <taxon>Euteleostomi</taxon>
        <taxon>Actinopterygii</taxon>
        <taxon>Neopterygii</taxon>
        <taxon>Teleostei</taxon>
        <taxon>Neoteleostei</taxon>
        <taxon>Acanthomorphata</taxon>
        <taxon>Eupercaria</taxon>
        <taxon>Perciformes</taxon>
        <taxon>Notothenioidei</taxon>
        <taxon>Eleginopidae</taxon>
        <taxon>Eleginops</taxon>
    </lineage>
</organism>
<evidence type="ECO:0000256" key="2">
    <source>
        <dbReference type="SAM" id="SignalP"/>
    </source>
</evidence>
<evidence type="ECO:0000313" key="4">
    <source>
        <dbReference type="Proteomes" id="UP001346869"/>
    </source>
</evidence>
<feature type="region of interest" description="Disordered" evidence="1">
    <location>
        <begin position="26"/>
        <end position="56"/>
    </location>
</feature>
<keyword evidence="2" id="KW-0732">Signal</keyword>
<feature type="signal peptide" evidence="2">
    <location>
        <begin position="1"/>
        <end position="22"/>
    </location>
</feature>
<accession>A0AAN7WWN9</accession>
<name>A0AAN7WWN9_ELEMC</name>
<feature type="chain" id="PRO_5042819567" evidence="2">
    <location>
        <begin position="23"/>
        <end position="87"/>
    </location>
</feature>
<feature type="compositionally biased region" description="Polar residues" evidence="1">
    <location>
        <begin position="41"/>
        <end position="56"/>
    </location>
</feature>
<dbReference type="Proteomes" id="UP001346869">
    <property type="component" value="Unassembled WGS sequence"/>
</dbReference>
<feature type="compositionally biased region" description="Low complexity" evidence="1">
    <location>
        <begin position="26"/>
        <end position="40"/>
    </location>
</feature>
<evidence type="ECO:0000256" key="1">
    <source>
        <dbReference type="SAM" id="MobiDB-lite"/>
    </source>
</evidence>